<evidence type="ECO:0000259" key="5">
    <source>
        <dbReference type="PROSITE" id="PS51898"/>
    </source>
</evidence>
<dbReference type="Proteomes" id="UP000681041">
    <property type="component" value="Chromosome"/>
</dbReference>
<reference evidence="7" key="1">
    <citation type="submission" date="2020-07" db="EMBL/GenBank/DDBJ databases">
        <title>Methanobacterium. sp. MethCan genome.</title>
        <authorList>
            <person name="Postec A."/>
            <person name="Quemeneur M."/>
        </authorList>
    </citation>
    <scope>NUCLEOTIDE SEQUENCE</scope>
    <source>
        <strain evidence="7">MethCAN</strain>
    </source>
</reference>
<dbReference type="OrthoDB" id="71463at2157"/>
<evidence type="ECO:0000259" key="6">
    <source>
        <dbReference type="PROSITE" id="PS51900"/>
    </source>
</evidence>
<dbReference type="InterPro" id="IPR050090">
    <property type="entry name" value="Tyrosine_recombinase_XerCD"/>
</dbReference>
<dbReference type="GeneID" id="64821022"/>
<protein>
    <submittedName>
        <fullName evidence="7">Tyrosine-type recombinase/integrase</fullName>
    </submittedName>
</protein>
<dbReference type="InterPro" id="IPR013762">
    <property type="entry name" value="Integrase-like_cat_sf"/>
</dbReference>
<dbReference type="EMBL" id="CP058560">
    <property type="protein sequence ID" value="QUH23993.1"/>
    <property type="molecule type" value="Genomic_DNA"/>
</dbReference>
<proteinExistence type="predicted"/>
<dbReference type="GO" id="GO:0003677">
    <property type="term" value="F:DNA binding"/>
    <property type="evidence" value="ECO:0007669"/>
    <property type="project" value="UniProtKB-UniRule"/>
</dbReference>
<dbReference type="InterPro" id="IPR002104">
    <property type="entry name" value="Integrase_catalytic"/>
</dbReference>
<feature type="domain" description="Core-binding (CB)" evidence="6">
    <location>
        <begin position="8"/>
        <end position="97"/>
    </location>
</feature>
<dbReference type="PANTHER" id="PTHR30349:SF41">
    <property type="entry name" value="INTEGRASE_RECOMBINASE PROTEIN MJ0367-RELATED"/>
    <property type="match status" value="1"/>
</dbReference>
<gene>
    <name evidence="7" type="ORF">HYG87_09615</name>
</gene>
<name>A0A8T8KA73_9EURY</name>
<evidence type="ECO:0000256" key="2">
    <source>
        <dbReference type="ARBA" id="ARBA00023125"/>
    </source>
</evidence>
<sequence>MDNASLHINNDPYFKNFIKRRNVSSATEIVYSGRLRAFCEFLGKNPSELIKEAQKERSKNLDKYLQDYIENLKKSGKSSNTIINRLDTVKAFYKEYDIDTDFINGIIRPGTDKLVPDEIVSPDQIKEALQLSSLRDKAIILLHTSSGMEATELRNLTYGDFINSIREYLDLKQEDEFKVRYIADELCKRNETIGTWKIKKYRTGRNYVTFNTPECTRAILSYLIDRNRKNKPVKSLNDPLFVNSSNNALNVSAHGSIFKRVNDRANFGYITEKRRFFSSTMLRKYFKTKLYESGADDTLIKTILGQKLDEDINYSDSEIEDLKNKYRHALANLSLEEPEIEHVTPEGYKNLLKKLDEKDKELKKIKTHLEYIKEIIE</sequence>
<dbReference type="PANTHER" id="PTHR30349">
    <property type="entry name" value="PHAGE INTEGRASE-RELATED"/>
    <property type="match status" value="1"/>
</dbReference>
<evidence type="ECO:0000256" key="1">
    <source>
        <dbReference type="ARBA" id="ARBA00022908"/>
    </source>
</evidence>
<dbReference type="GO" id="GO:0015074">
    <property type="term" value="P:DNA integration"/>
    <property type="evidence" value="ECO:0007669"/>
    <property type="project" value="UniProtKB-KW"/>
</dbReference>
<dbReference type="Gene3D" id="1.10.443.10">
    <property type="entry name" value="Intergrase catalytic core"/>
    <property type="match status" value="1"/>
</dbReference>
<dbReference type="KEGG" id="meme:HYG87_09615"/>
<dbReference type="Pfam" id="PF02899">
    <property type="entry name" value="Phage_int_SAM_1"/>
    <property type="match status" value="1"/>
</dbReference>
<dbReference type="InterPro" id="IPR004107">
    <property type="entry name" value="Integrase_SAM-like_N"/>
</dbReference>
<dbReference type="Gene3D" id="1.10.150.130">
    <property type="match status" value="1"/>
</dbReference>
<organism evidence="7 8">
    <name type="scientific">Methanobacterium alkalithermotolerans</name>
    <dbReference type="NCBI Taxonomy" id="2731220"/>
    <lineage>
        <taxon>Archaea</taxon>
        <taxon>Methanobacteriati</taxon>
        <taxon>Methanobacteriota</taxon>
        <taxon>Methanomada group</taxon>
        <taxon>Methanobacteria</taxon>
        <taxon>Methanobacteriales</taxon>
        <taxon>Methanobacteriaceae</taxon>
        <taxon>Methanobacterium</taxon>
    </lineage>
</organism>
<keyword evidence="8" id="KW-1185">Reference proteome</keyword>
<dbReference type="InterPro" id="IPR011010">
    <property type="entry name" value="DNA_brk_join_enz"/>
</dbReference>
<dbReference type="AlphaFoldDB" id="A0A8T8KA73"/>
<accession>A0A8T8KA73</accession>
<dbReference type="RefSeq" id="WP_211532950.1">
    <property type="nucleotide sequence ID" value="NZ_CP058560.1"/>
</dbReference>
<keyword evidence="3" id="KW-0233">DNA recombination</keyword>
<dbReference type="InterPro" id="IPR044068">
    <property type="entry name" value="CB"/>
</dbReference>
<evidence type="ECO:0000313" key="8">
    <source>
        <dbReference type="Proteomes" id="UP000681041"/>
    </source>
</evidence>
<dbReference type="PROSITE" id="PS51898">
    <property type="entry name" value="TYR_RECOMBINASE"/>
    <property type="match status" value="1"/>
</dbReference>
<keyword evidence="2 4" id="KW-0238">DNA-binding</keyword>
<evidence type="ECO:0000256" key="4">
    <source>
        <dbReference type="PROSITE-ProRule" id="PRU01248"/>
    </source>
</evidence>
<dbReference type="Pfam" id="PF00589">
    <property type="entry name" value="Phage_integrase"/>
    <property type="match status" value="1"/>
</dbReference>
<evidence type="ECO:0000256" key="3">
    <source>
        <dbReference type="ARBA" id="ARBA00023172"/>
    </source>
</evidence>
<evidence type="ECO:0000313" key="7">
    <source>
        <dbReference type="EMBL" id="QUH23993.1"/>
    </source>
</evidence>
<keyword evidence="1" id="KW-0229">DNA integration</keyword>
<dbReference type="GO" id="GO:0006310">
    <property type="term" value="P:DNA recombination"/>
    <property type="evidence" value="ECO:0007669"/>
    <property type="project" value="UniProtKB-KW"/>
</dbReference>
<dbReference type="PROSITE" id="PS51900">
    <property type="entry name" value="CB"/>
    <property type="match status" value="1"/>
</dbReference>
<dbReference type="InterPro" id="IPR010998">
    <property type="entry name" value="Integrase_recombinase_N"/>
</dbReference>
<dbReference type="SUPFAM" id="SSF56349">
    <property type="entry name" value="DNA breaking-rejoining enzymes"/>
    <property type="match status" value="1"/>
</dbReference>
<feature type="domain" description="Tyr recombinase" evidence="5">
    <location>
        <begin position="115"/>
        <end position="340"/>
    </location>
</feature>